<feature type="transmembrane region" description="Helical" evidence="1">
    <location>
        <begin position="160"/>
        <end position="178"/>
    </location>
</feature>
<dbReference type="RefSeq" id="WP_125229851.1">
    <property type="nucleotide sequence ID" value="NZ_RWJI01000001.1"/>
</dbReference>
<dbReference type="EMBL" id="RWJI01000001">
    <property type="protein sequence ID" value="RRQ51836.1"/>
    <property type="molecule type" value="Genomic_DNA"/>
</dbReference>
<feature type="transmembrane region" description="Helical" evidence="1">
    <location>
        <begin position="65"/>
        <end position="84"/>
    </location>
</feature>
<dbReference type="Gene3D" id="3.10.350.10">
    <property type="entry name" value="LysM domain"/>
    <property type="match status" value="1"/>
</dbReference>
<dbReference type="Proteomes" id="UP000268553">
    <property type="component" value="Unassembled WGS sequence"/>
</dbReference>
<evidence type="ECO:0000313" key="4">
    <source>
        <dbReference type="Proteomes" id="UP000268553"/>
    </source>
</evidence>
<dbReference type="Pfam" id="PF01476">
    <property type="entry name" value="LysM"/>
    <property type="match status" value="1"/>
</dbReference>
<accession>A0A426RSE3</accession>
<feature type="transmembrane region" description="Helical" evidence="1">
    <location>
        <begin position="398"/>
        <end position="418"/>
    </location>
</feature>
<dbReference type="InterPro" id="IPR018392">
    <property type="entry name" value="LysM"/>
</dbReference>
<gene>
    <name evidence="3" type="ORF">D7D48_02810</name>
</gene>
<dbReference type="AlphaFoldDB" id="A0A426RSE3"/>
<evidence type="ECO:0000256" key="1">
    <source>
        <dbReference type="SAM" id="Phobius"/>
    </source>
</evidence>
<evidence type="ECO:0000259" key="2">
    <source>
        <dbReference type="PROSITE" id="PS51782"/>
    </source>
</evidence>
<comment type="caution">
    <text evidence="3">The sequence shown here is derived from an EMBL/GenBank/DDBJ whole genome shotgun (WGS) entry which is preliminary data.</text>
</comment>
<evidence type="ECO:0000313" key="3">
    <source>
        <dbReference type="EMBL" id="RRQ51836.1"/>
    </source>
</evidence>
<feature type="transmembrane region" description="Helical" evidence="1">
    <location>
        <begin position="31"/>
        <end position="49"/>
    </location>
</feature>
<dbReference type="SMART" id="SM00257">
    <property type="entry name" value="LysM"/>
    <property type="match status" value="1"/>
</dbReference>
<protein>
    <submittedName>
        <fullName evidence="3">LysM peptidoglycan-binding domain-containing protein</fullName>
    </submittedName>
</protein>
<reference evidence="3 4" key="1">
    <citation type="submission" date="2018-12" db="EMBL/GenBank/DDBJ databases">
        <authorList>
            <person name="Kim S.-J."/>
            <person name="Jung G.-Y."/>
        </authorList>
    </citation>
    <scope>NUCLEOTIDE SEQUENCE [LARGE SCALE GENOMIC DNA]</scope>
    <source>
        <strain evidence="3 4">03SU3-P</strain>
    </source>
</reference>
<keyword evidence="1" id="KW-0472">Membrane</keyword>
<name>A0A426RSE3_9SPHN</name>
<feature type="domain" description="LysM" evidence="2">
    <location>
        <begin position="465"/>
        <end position="510"/>
    </location>
</feature>
<dbReference type="InterPro" id="IPR036779">
    <property type="entry name" value="LysM_dom_sf"/>
</dbReference>
<dbReference type="PROSITE" id="PS51782">
    <property type="entry name" value="LYSM"/>
    <property type="match status" value="1"/>
</dbReference>
<dbReference type="OrthoDB" id="5327667at2"/>
<organism evidence="3 4">
    <name type="scientific">Sphingorhabdus wooponensis</name>
    <dbReference type="NCBI Taxonomy" id="940136"/>
    <lineage>
        <taxon>Bacteria</taxon>
        <taxon>Pseudomonadati</taxon>
        <taxon>Pseudomonadota</taxon>
        <taxon>Alphaproteobacteria</taxon>
        <taxon>Sphingomonadales</taxon>
        <taxon>Sphingomonadaceae</taxon>
        <taxon>Sphingorhabdus</taxon>
    </lineage>
</organism>
<keyword evidence="1" id="KW-0812">Transmembrane</keyword>
<proteinExistence type="predicted"/>
<keyword evidence="4" id="KW-1185">Reference proteome</keyword>
<sequence>MAETIISKLPIEEASGNGGFIGPRMKVAISWVRAFGLLAVVILAGATAFKDAVATSIASTPHPELVYAIFAVAFIAAVLLAILLHDFLKEQAWFDTLRSSAAEDQDIMIASIPRTGSMAYFYRVYMQTRGMPLAIRQPAMEDEMSSVESQMFARLSLPNLLSGSLVGLGLVGTFIGLLQTLDELSGVFAALGGGSGSDSGAMFSTMIVKLQGPMQGMGTAFVASLYGLLGSLIIGLTVSSVKSAGERLFRDVREFLNEELYPSGGASMVAWPATATAIDAAPRGGFTPEQTAELHAMISQEHKAMRDLFIHWEQSFSRRFDQLANVATHINHQLVDAVNAAGAQAERHAEQLKLVSEAEGRLATAIDDKGGRFVDQLDSLRKDLSVAQHGVFPVFGRLALAFAVVGALAGLAAAALSLSSGSAATAPNAPPAAVVAPAAVAPASGSAPAADAASNAPSNANEALEQVIVAEGQSLSLIALDRGIPLEAMIAANPQLADPTLLFPGDKVNLPKAGSAPAE</sequence>
<keyword evidence="1" id="KW-1133">Transmembrane helix</keyword>
<feature type="transmembrane region" description="Helical" evidence="1">
    <location>
        <begin position="220"/>
        <end position="241"/>
    </location>
</feature>